<dbReference type="PANTHER" id="PTHR43364">
    <property type="entry name" value="NADH-SPECIFIC METHYLGLYOXAL REDUCTASE-RELATED"/>
    <property type="match status" value="1"/>
</dbReference>
<name>A0A167JAI6_CALVF</name>
<dbReference type="AlphaFoldDB" id="A0A167JAI6"/>
<dbReference type="SUPFAM" id="SSF51430">
    <property type="entry name" value="NAD(P)-linked oxidoreductase"/>
    <property type="match status" value="1"/>
</dbReference>
<dbReference type="Proteomes" id="UP000076738">
    <property type="component" value="Unassembled WGS sequence"/>
</dbReference>
<organism evidence="4 5">
    <name type="scientific">Calocera viscosa (strain TUFC12733)</name>
    <dbReference type="NCBI Taxonomy" id="1330018"/>
    <lineage>
        <taxon>Eukaryota</taxon>
        <taxon>Fungi</taxon>
        <taxon>Dikarya</taxon>
        <taxon>Basidiomycota</taxon>
        <taxon>Agaricomycotina</taxon>
        <taxon>Dacrymycetes</taxon>
        <taxon>Dacrymycetales</taxon>
        <taxon>Dacrymycetaceae</taxon>
        <taxon>Calocera</taxon>
    </lineage>
</organism>
<evidence type="ECO:0000259" key="3">
    <source>
        <dbReference type="Pfam" id="PF00248"/>
    </source>
</evidence>
<feature type="domain" description="NADP-dependent oxidoreductase" evidence="3">
    <location>
        <begin position="31"/>
        <end position="340"/>
    </location>
</feature>
<reference evidence="4 5" key="1">
    <citation type="journal article" date="2016" name="Mol. Biol. Evol.">
        <title>Comparative Genomics of Early-Diverging Mushroom-Forming Fungi Provides Insights into the Origins of Lignocellulose Decay Capabilities.</title>
        <authorList>
            <person name="Nagy L.G."/>
            <person name="Riley R."/>
            <person name="Tritt A."/>
            <person name="Adam C."/>
            <person name="Daum C."/>
            <person name="Floudas D."/>
            <person name="Sun H."/>
            <person name="Yadav J.S."/>
            <person name="Pangilinan J."/>
            <person name="Larsson K.H."/>
            <person name="Matsuura K."/>
            <person name="Barry K."/>
            <person name="Labutti K."/>
            <person name="Kuo R."/>
            <person name="Ohm R.A."/>
            <person name="Bhattacharya S.S."/>
            <person name="Shirouzu T."/>
            <person name="Yoshinaga Y."/>
            <person name="Martin F.M."/>
            <person name="Grigoriev I.V."/>
            <person name="Hibbett D.S."/>
        </authorList>
    </citation>
    <scope>NUCLEOTIDE SEQUENCE [LARGE SCALE GENOMIC DNA]</scope>
    <source>
        <strain evidence="4 5">TUFC12733</strain>
    </source>
</reference>
<dbReference type="Gene3D" id="3.20.20.100">
    <property type="entry name" value="NADP-dependent oxidoreductase domain"/>
    <property type="match status" value="1"/>
</dbReference>
<dbReference type="InterPro" id="IPR050523">
    <property type="entry name" value="AKR_Detox_Biosynth"/>
</dbReference>
<gene>
    <name evidence="4" type="ORF">CALVIDRAFT_485939</name>
</gene>
<dbReference type="STRING" id="1330018.A0A167JAI6"/>
<evidence type="ECO:0000256" key="2">
    <source>
        <dbReference type="ARBA" id="ARBA00038157"/>
    </source>
</evidence>
<dbReference type="InterPro" id="IPR036812">
    <property type="entry name" value="NAD(P)_OxRdtase_dom_sf"/>
</dbReference>
<dbReference type="InterPro" id="IPR023210">
    <property type="entry name" value="NADP_OxRdtase_dom"/>
</dbReference>
<evidence type="ECO:0000313" key="5">
    <source>
        <dbReference type="Proteomes" id="UP000076738"/>
    </source>
</evidence>
<dbReference type="PANTHER" id="PTHR43364:SF7">
    <property type="entry name" value="NADP-DEPENDENT OXIDOREDUCTASE DOMAIN-CONTAINING PROTEIN-RELATED"/>
    <property type="match status" value="1"/>
</dbReference>
<protein>
    <submittedName>
        <fullName evidence="4">Norsolorinic acid reductase</fullName>
    </submittedName>
</protein>
<proteinExistence type="inferred from homology"/>
<comment type="similarity">
    <text evidence="2">Belongs to the aldo/keto reductase family. Aldo/keto reductase 2 subfamily.</text>
</comment>
<sequence length="385" mass="42808">MAHIFAPAPEPSTKLGQYRLLSPSAGIRVSPLALGGMSLGDAWKDILGGGIDKKGVFEILDTYWEAGGNFIDTANNYQDEQSELWIGEWMKERKNRDELVVATKYTIGYRKLRGDAKSQVNYTGNHKKSLTLSLRDSLEKLQTSYVDILYLHWWDYSCSIPEIMRALDDVVKSGKALYLGISDTPAWIVSKANEYARAHALTPFVVYQGEWSCMKRDFERDILPMCMHEGMGVAPWGVIAGGKLRTQAQLEERIKEGGPLRWGQNEMTENETKMSAALEKVANEIGGDASLANVAIAYTLHKQPYVFPIIGGKKVSHLKENIKALSIHLTRAQVDFLDAAVPFDVGFPQNFLGGDPAMTPDGRSTNFLLNTAGRLHWVKASQPIE</sequence>
<dbReference type="EMBL" id="KV417302">
    <property type="protein sequence ID" value="KZO93395.1"/>
    <property type="molecule type" value="Genomic_DNA"/>
</dbReference>
<dbReference type="Pfam" id="PF00248">
    <property type="entry name" value="Aldo_ket_red"/>
    <property type="match status" value="1"/>
</dbReference>
<evidence type="ECO:0000313" key="4">
    <source>
        <dbReference type="EMBL" id="KZO93395.1"/>
    </source>
</evidence>
<keyword evidence="1" id="KW-0521">NADP</keyword>
<keyword evidence="5" id="KW-1185">Reference proteome</keyword>
<dbReference type="OrthoDB" id="48988at2759"/>
<accession>A0A167JAI6</accession>
<evidence type="ECO:0000256" key="1">
    <source>
        <dbReference type="ARBA" id="ARBA00022857"/>
    </source>
</evidence>